<reference evidence="2 3" key="1">
    <citation type="submission" date="2018-03" db="EMBL/GenBank/DDBJ databases">
        <title>Genomic Encyclopedia of Archaeal and Bacterial Type Strains, Phase II (KMG-II): from individual species to whole genera.</title>
        <authorList>
            <person name="Goeker M."/>
        </authorList>
    </citation>
    <scope>NUCLEOTIDE SEQUENCE [LARGE SCALE GENOMIC DNA]</scope>
    <source>
        <strain evidence="2 3">DSM 29328</strain>
    </source>
</reference>
<dbReference type="InterPro" id="IPR009506">
    <property type="entry name" value="YjiS-like"/>
</dbReference>
<dbReference type="EMBL" id="PVTD01000010">
    <property type="protein sequence ID" value="PRY21246.1"/>
    <property type="molecule type" value="Genomic_DNA"/>
</dbReference>
<evidence type="ECO:0000259" key="1">
    <source>
        <dbReference type="Pfam" id="PF06568"/>
    </source>
</evidence>
<evidence type="ECO:0000313" key="2">
    <source>
        <dbReference type="EMBL" id="PRY21246.1"/>
    </source>
</evidence>
<dbReference type="Proteomes" id="UP000239480">
    <property type="component" value="Unassembled WGS sequence"/>
</dbReference>
<proteinExistence type="predicted"/>
<dbReference type="Pfam" id="PF06568">
    <property type="entry name" value="YjiS-like"/>
    <property type="match status" value="1"/>
</dbReference>
<gene>
    <name evidence="2" type="ORF">CLV78_110121</name>
</gene>
<protein>
    <submittedName>
        <fullName evidence="2">Uncharacterized protein DUF1127</fullName>
    </submittedName>
</protein>
<keyword evidence="3" id="KW-1185">Reference proteome</keyword>
<dbReference type="AlphaFoldDB" id="A0A2T0RJ73"/>
<evidence type="ECO:0000313" key="3">
    <source>
        <dbReference type="Proteomes" id="UP000239480"/>
    </source>
</evidence>
<comment type="caution">
    <text evidence="2">The sequence shown here is derived from an EMBL/GenBank/DDBJ whole genome shotgun (WGS) entry which is preliminary data.</text>
</comment>
<dbReference type="RefSeq" id="WP_106207089.1">
    <property type="nucleotide sequence ID" value="NZ_PVTD01000010.1"/>
</dbReference>
<name>A0A2T0RJ73_9RHOB</name>
<dbReference type="OrthoDB" id="8244198at2"/>
<feature type="domain" description="YjiS-like" evidence="1">
    <location>
        <begin position="29"/>
        <end position="62"/>
    </location>
</feature>
<organism evidence="2 3">
    <name type="scientific">Aliiruegeria haliotis</name>
    <dbReference type="NCBI Taxonomy" id="1280846"/>
    <lineage>
        <taxon>Bacteria</taxon>
        <taxon>Pseudomonadati</taxon>
        <taxon>Pseudomonadota</taxon>
        <taxon>Alphaproteobacteria</taxon>
        <taxon>Rhodobacterales</taxon>
        <taxon>Roseobacteraceae</taxon>
        <taxon>Aliiruegeria</taxon>
    </lineage>
</organism>
<sequence length="73" mass="8354">MAYVSAAPRADFNVNTSWFTALIKSAKLRVERARAYRRTYDELSMMSERELADINLSSLDIRDVAREAAARIE</sequence>
<accession>A0A2T0RJ73</accession>